<name>F9WQ24_TRYVY</name>
<gene>
    <name evidence="1" type="ORF">TvY486_0023620</name>
</gene>
<accession>F9WQ24</accession>
<sequence>MLLCISHSSLHLLNLGAPNAQLHSQRGCCGCKCTRHTKSGRPASFVALLPVATRVFILSRQASPVSGCCDAPRRHMQAVLVRCPDVQLAVLCHKNMNIHEQKRVNGTKRAGTATPGHQPFLARYSFMRYRVDVRWEMFCTFAVCGSRRTCGVSTRGTSFAFRALPVRCESAHPGTLLFEWSNCTDMKDRNRARGECATVGDGQEKSATLLACTEKVSKYDNEIFYTQTIVAEAVVGALICF</sequence>
<dbReference type="Proteomes" id="UP000009027">
    <property type="component" value="Unassembled WGS sequence"/>
</dbReference>
<proteinExistence type="predicted"/>
<evidence type="ECO:0000313" key="2">
    <source>
        <dbReference type="Proteomes" id="UP000009027"/>
    </source>
</evidence>
<evidence type="ECO:0000313" key="1">
    <source>
        <dbReference type="EMBL" id="CCD19651.1"/>
    </source>
</evidence>
<dbReference type="EMBL" id="CAEX01003869">
    <property type="protein sequence ID" value="CCD19651.1"/>
    <property type="molecule type" value="Genomic_DNA"/>
</dbReference>
<organism evidence="1 2">
    <name type="scientific">Trypanosoma vivax (strain Y486)</name>
    <dbReference type="NCBI Taxonomy" id="1055687"/>
    <lineage>
        <taxon>Eukaryota</taxon>
        <taxon>Discoba</taxon>
        <taxon>Euglenozoa</taxon>
        <taxon>Kinetoplastea</taxon>
        <taxon>Metakinetoplastina</taxon>
        <taxon>Trypanosomatida</taxon>
        <taxon>Trypanosomatidae</taxon>
        <taxon>Trypanosoma</taxon>
        <taxon>Duttonella</taxon>
    </lineage>
</organism>
<protein>
    <submittedName>
        <fullName evidence="1">Uncharacterized protein</fullName>
    </submittedName>
</protein>
<dbReference type="AlphaFoldDB" id="F9WQ24"/>
<dbReference type="VEuPathDB" id="TriTrypDB:TvY486_0023620"/>
<reference evidence="1 2" key="1">
    <citation type="journal article" date="2012" name="Proc. Natl. Acad. Sci. U.S.A.">
        <title>Antigenic diversity is generated by distinct evolutionary mechanisms in African trypanosome species.</title>
        <authorList>
            <person name="Jackson A.P."/>
            <person name="Berry A."/>
            <person name="Aslett M."/>
            <person name="Allison H.C."/>
            <person name="Burton P."/>
            <person name="Vavrova-Anderson J."/>
            <person name="Brown R."/>
            <person name="Browne H."/>
            <person name="Corton N."/>
            <person name="Hauser H."/>
            <person name="Gamble J."/>
            <person name="Gilderthorp R."/>
            <person name="Marcello L."/>
            <person name="McQuillan J."/>
            <person name="Otto T.D."/>
            <person name="Quail M.A."/>
            <person name="Sanders M.J."/>
            <person name="van Tonder A."/>
            <person name="Ginger M.L."/>
            <person name="Field M.C."/>
            <person name="Barry J.D."/>
            <person name="Hertz-Fowler C."/>
            <person name="Berriman M."/>
        </authorList>
    </citation>
    <scope>NUCLEOTIDE SEQUENCE</scope>
    <source>
        <strain evidence="1 2">Y486</strain>
    </source>
</reference>
<keyword evidence="2" id="KW-1185">Reference proteome</keyword>